<dbReference type="Proteomes" id="UP000184161">
    <property type="component" value="Unassembled WGS sequence"/>
</dbReference>
<organism evidence="3 4">
    <name type="scientific">Bacillus cereus</name>
    <dbReference type="NCBI Taxonomy" id="1396"/>
    <lineage>
        <taxon>Bacteria</taxon>
        <taxon>Bacillati</taxon>
        <taxon>Bacillota</taxon>
        <taxon>Bacilli</taxon>
        <taxon>Bacillales</taxon>
        <taxon>Bacillaceae</taxon>
        <taxon>Bacillus</taxon>
        <taxon>Bacillus cereus group</taxon>
    </lineage>
</organism>
<keyword evidence="1" id="KW-1188">Viral release from host cell</keyword>
<dbReference type="Pfam" id="PF03237">
    <property type="entry name" value="Terminase_6N"/>
    <property type="match status" value="1"/>
</dbReference>
<dbReference type="EMBL" id="MLYK01000032">
    <property type="protein sequence ID" value="OJS95035.1"/>
    <property type="molecule type" value="Genomic_DNA"/>
</dbReference>
<reference evidence="3 4" key="1">
    <citation type="submission" date="2016-10" db="EMBL/GenBank/DDBJ databases">
        <title>Draft Genome Sequence of one Bacillus cereus strain isolated from pooled breast milk.</title>
        <authorList>
            <person name="Woudstra C."/>
            <person name="Chamoin A."/>
            <person name="Gentil S."/>
            <person name="Rambeloson T."/>
            <person name="Delannoye S."/>
            <person name="Heinnekine J.A."/>
            <person name="Herbin S."/>
            <person name="Fach P."/>
        </authorList>
    </citation>
    <scope>NUCLEOTIDE SEQUENCE [LARGE SCALE GENOMIC DNA]</scope>
    <source>
        <strain evidence="3 4">16SBCL1279</strain>
    </source>
</reference>
<dbReference type="Gene3D" id="3.40.50.300">
    <property type="entry name" value="P-loop containing nucleotide triphosphate hydrolases"/>
    <property type="match status" value="1"/>
</dbReference>
<dbReference type="InterPro" id="IPR027417">
    <property type="entry name" value="P-loop_NTPase"/>
</dbReference>
<dbReference type="Pfam" id="PF17289">
    <property type="entry name" value="Terminase_6C"/>
    <property type="match status" value="1"/>
</dbReference>
<evidence type="ECO:0000259" key="2">
    <source>
        <dbReference type="Pfam" id="PF17289"/>
    </source>
</evidence>
<evidence type="ECO:0000313" key="3">
    <source>
        <dbReference type="EMBL" id="OJS95035.1"/>
    </source>
</evidence>
<dbReference type="Gene3D" id="3.30.420.240">
    <property type="match status" value="1"/>
</dbReference>
<sequence length="529" mass="61617">MGKKLTKEEKLQIINNDPVLWLKNFVKITTNTGDYIPFVVNDQQKQFIKEMERFNVIAKARQIGFSTMSLALCLWMSMNRPRTNYMIVSYKQESSTSLFDKLKMMYDDLPHDKFKFPKDTQNNRNQLKFDNGSSITLATAGGKDVGRGTTYEYILLSEFAFYENQDSILLSAEQALAKSKTSKLVIETTSNGFNPYQKLFMNAYKGNSKYKAFFFPFYSSSYAKQFKDDYDEAETWYKLDNKGKRLTKDDLEQDELFLYEQGTTLKQLMWRRWKLLDMTLQQFYQEFPATPMESFISSGMNVFDQQKIVERLKYISKPLLYRDIKMEIPDSIAKYIGKSLMIYELPKQGIKYYAGVDTASGSGGDYSAISILNADGEQVLSFYDNKIPVYEFAKLLDIIGKFYNYAFLTVERNSFGTPILERLRKEYEYMNLYKHKVFNQQLGKKQLQLGYQTTQVTKNIMITDLKEQFELGMILINCQETLEQMQIFVETDGKTGNKKGNDKHDDCVIAMALAIQGIKQNKWYVEIPQ</sequence>
<evidence type="ECO:0000256" key="1">
    <source>
        <dbReference type="ARBA" id="ARBA00022612"/>
    </source>
</evidence>
<comment type="caution">
    <text evidence="3">The sequence shown here is derived from an EMBL/GenBank/DDBJ whole genome shotgun (WGS) entry which is preliminary data.</text>
</comment>
<evidence type="ECO:0000313" key="4">
    <source>
        <dbReference type="Proteomes" id="UP000184161"/>
    </source>
</evidence>
<dbReference type="InterPro" id="IPR035421">
    <property type="entry name" value="Terminase_6C"/>
</dbReference>
<feature type="domain" description="Terminase large subunit gp17-like C-terminal" evidence="2">
    <location>
        <begin position="355"/>
        <end position="515"/>
    </location>
</feature>
<protein>
    <submittedName>
        <fullName evidence="3">DNA packaging protein</fullName>
    </submittedName>
</protein>
<dbReference type="AlphaFoldDB" id="A0A9X5ZDC8"/>
<gene>
    <name evidence="3" type="ORF">BKK64_14860</name>
</gene>
<accession>A0A9X5ZDC8</accession>
<name>A0A9X5ZDC8_BACCE</name>
<dbReference type="RefSeq" id="WP_065382172.1">
    <property type="nucleotide sequence ID" value="NZ_CP014486.1"/>
</dbReference>
<proteinExistence type="predicted"/>